<dbReference type="Proteomes" id="UP001516400">
    <property type="component" value="Unassembled WGS sequence"/>
</dbReference>
<name>A0ABD2NBD1_9CUCU</name>
<organism evidence="1 2">
    <name type="scientific">Cryptolaemus montrouzieri</name>
    <dbReference type="NCBI Taxonomy" id="559131"/>
    <lineage>
        <taxon>Eukaryota</taxon>
        <taxon>Metazoa</taxon>
        <taxon>Ecdysozoa</taxon>
        <taxon>Arthropoda</taxon>
        <taxon>Hexapoda</taxon>
        <taxon>Insecta</taxon>
        <taxon>Pterygota</taxon>
        <taxon>Neoptera</taxon>
        <taxon>Endopterygota</taxon>
        <taxon>Coleoptera</taxon>
        <taxon>Polyphaga</taxon>
        <taxon>Cucujiformia</taxon>
        <taxon>Coccinelloidea</taxon>
        <taxon>Coccinellidae</taxon>
        <taxon>Scymninae</taxon>
        <taxon>Scymnini</taxon>
        <taxon>Cryptolaemus</taxon>
    </lineage>
</organism>
<accession>A0ABD2NBD1</accession>
<comment type="caution">
    <text evidence="1">The sequence shown here is derived from an EMBL/GenBank/DDBJ whole genome shotgun (WGS) entry which is preliminary data.</text>
</comment>
<protein>
    <submittedName>
        <fullName evidence="1">Uncharacterized protein</fullName>
    </submittedName>
</protein>
<evidence type="ECO:0000313" key="1">
    <source>
        <dbReference type="EMBL" id="KAL3275986.1"/>
    </source>
</evidence>
<evidence type="ECO:0000313" key="2">
    <source>
        <dbReference type="Proteomes" id="UP001516400"/>
    </source>
</evidence>
<dbReference type="EMBL" id="JABFTP020000083">
    <property type="protein sequence ID" value="KAL3275986.1"/>
    <property type="molecule type" value="Genomic_DNA"/>
</dbReference>
<keyword evidence="2" id="KW-1185">Reference proteome</keyword>
<gene>
    <name evidence="1" type="ORF">HHI36_020717</name>
</gene>
<sequence>MCVRVKGKSSSEVVKITNVVIKRYKYTLRPGVNTEHRRVTVRGEDIKDVPTKYTMTGLQHYEIPVVGTYVDPRIVPGFYYRVRPNDRKAHLFNGKTLKLMSIGMGYAKRLTFESESKIENDNFLWSDNHPDGLGLEPRAIHEGMKFKVTSEGEILGEACVFRADQHQIEEKMVKVPTKNGKFAIEKYIHVDVMCHVWLANPGRCSTDSEVYLMRVYGLAVVRKEPNSLNSKVLRVEKIGLDSELEILFQQTHKELLFLP</sequence>
<proteinExistence type="predicted"/>
<reference evidence="1 2" key="1">
    <citation type="journal article" date="2021" name="BMC Biol.">
        <title>Horizontally acquired antibacterial genes associated with adaptive radiation of ladybird beetles.</title>
        <authorList>
            <person name="Li H.S."/>
            <person name="Tang X.F."/>
            <person name="Huang Y.H."/>
            <person name="Xu Z.Y."/>
            <person name="Chen M.L."/>
            <person name="Du X.Y."/>
            <person name="Qiu B.Y."/>
            <person name="Chen P.T."/>
            <person name="Zhang W."/>
            <person name="Slipinski A."/>
            <person name="Escalona H.E."/>
            <person name="Waterhouse R.M."/>
            <person name="Zwick A."/>
            <person name="Pang H."/>
        </authorList>
    </citation>
    <scope>NUCLEOTIDE SEQUENCE [LARGE SCALE GENOMIC DNA]</scope>
    <source>
        <strain evidence="1">SYSU2018</strain>
    </source>
</reference>
<dbReference type="AlphaFoldDB" id="A0ABD2NBD1"/>